<dbReference type="GO" id="GO:0043565">
    <property type="term" value="F:sequence-specific DNA binding"/>
    <property type="evidence" value="ECO:0007669"/>
    <property type="project" value="InterPro"/>
</dbReference>
<feature type="domain" description="HTH araC/xylS-type" evidence="4">
    <location>
        <begin position="145"/>
        <end position="246"/>
    </location>
</feature>
<dbReference type="Pfam" id="PF20240">
    <property type="entry name" value="DUF6597"/>
    <property type="match status" value="1"/>
</dbReference>
<evidence type="ECO:0000256" key="1">
    <source>
        <dbReference type="ARBA" id="ARBA00023015"/>
    </source>
</evidence>
<organism evidence="5 6">
    <name type="scientific">Candidatus Phosphoribacter hodrii</name>
    <dbReference type="NCBI Taxonomy" id="2953743"/>
    <lineage>
        <taxon>Bacteria</taxon>
        <taxon>Bacillati</taxon>
        <taxon>Actinomycetota</taxon>
        <taxon>Actinomycetes</taxon>
        <taxon>Micrococcales</taxon>
        <taxon>Dermatophilaceae</taxon>
        <taxon>Candidatus Phosphoribacter</taxon>
    </lineage>
</organism>
<protein>
    <submittedName>
        <fullName evidence="5">AraC family transcriptional regulator</fullName>
    </submittedName>
</protein>
<keyword evidence="1" id="KW-0805">Transcription regulation</keyword>
<evidence type="ECO:0000313" key="5">
    <source>
        <dbReference type="EMBL" id="MBK7274272.1"/>
    </source>
</evidence>
<proteinExistence type="predicted"/>
<dbReference type="Proteomes" id="UP000726105">
    <property type="component" value="Unassembled WGS sequence"/>
</dbReference>
<evidence type="ECO:0000313" key="6">
    <source>
        <dbReference type="Proteomes" id="UP000726105"/>
    </source>
</evidence>
<dbReference type="PANTHER" id="PTHR46796:SF13">
    <property type="entry name" value="HTH-TYPE TRANSCRIPTIONAL ACTIVATOR RHAS"/>
    <property type="match status" value="1"/>
</dbReference>
<dbReference type="PANTHER" id="PTHR46796">
    <property type="entry name" value="HTH-TYPE TRANSCRIPTIONAL ACTIVATOR RHAS-RELATED"/>
    <property type="match status" value="1"/>
</dbReference>
<comment type="caution">
    <text evidence="5">The sequence shown here is derived from an EMBL/GenBank/DDBJ whole genome shotgun (WGS) entry which is preliminary data.</text>
</comment>
<sequence>MTRWVENYWMLRWSLPGDVSYSSQILPHPACSLTLEQGGQPRPEVAATGTQVVVTGVVTSRFDVDIRGRGWVFGVKFRPGGLVALTGVGPARAWADRTLPAAGIVPDEVVAALAGLDADGDPDEWLATTEAALGGIPHRVDDRYGALLAIVSDMLADRELVSVAQVEQRHHVTSRTLQRWFMHYVGVGPKWVLARYRMHDVVTAIDGGYAGSLTELAHRYGWYDQSHFTRDFTTLVGIPPSRYRDERASRTHDVR</sequence>
<dbReference type="SMART" id="SM00342">
    <property type="entry name" value="HTH_ARAC"/>
    <property type="match status" value="1"/>
</dbReference>
<evidence type="ECO:0000256" key="3">
    <source>
        <dbReference type="ARBA" id="ARBA00023163"/>
    </source>
</evidence>
<reference evidence="5 6" key="1">
    <citation type="submission" date="2020-10" db="EMBL/GenBank/DDBJ databases">
        <title>Connecting structure to function with the recovery of over 1000 high-quality activated sludge metagenome-assembled genomes encoding full-length rRNA genes using long-read sequencing.</title>
        <authorList>
            <person name="Singleton C.M."/>
            <person name="Petriglieri F."/>
            <person name="Kristensen J.M."/>
            <person name="Kirkegaard R.H."/>
            <person name="Michaelsen T.Y."/>
            <person name="Andersen M.H."/>
            <person name="Karst S.M."/>
            <person name="Dueholm M.S."/>
            <person name="Nielsen P.H."/>
            <person name="Albertsen M."/>
        </authorList>
    </citation>
    <scope>NUCLEOTIDE SEQUENCE [LARGE SCALE GENOMIC DNA]</scope>
    <source>
        <strain evidence="5">Ega_18-Q3-R5-49_MAXAC.001</strain>
    </source>
</reference>
<dbReference type="SUPFAM" id="SSF46689">
    <property type="entry name" value="Homeodomain-like"/>
    <property type="match status" value="1"/>
</dbReference>
<dbReference type="GO" id="GO:0003700">
    <property type="term" value="F:DNA-binding transcription factor activity"/>
    <property type="evidence" value="ECO:0007669"/>
    <property type="project" value="InterPro"/>
</dbReference>
<dbReference type="EMBL" id="JADJIB010000005">
    <property type="protein sequence ID" value="MBK7274272.1"/>
    <property type="molecule type" value="Genomic_DNA"/>
</dbReference>
<keyword evidence="3" id="KW-0804">Transcription</keyword>
<keyword evidence="2" id="KW-0238">DNA-binding</keyword>
<name>A0A935MIK2_9MICO</name>
<dbReference type="Pfam" id="PF12833">
    <property type="entry name" value="HTH_18"/>
    <property type="match status" value="1"/>
</dbReference>
<dbReference type="InterPro" id="IPR046532">
    <property type="entry name" value="DUF6597"/>
</dbReference>
<evidence type="ECO:0000256" key="2">
    <source>
        <dbReference type="ARBA" id="ARBA00023125"/>
    </source>
</evidence>
<dbReference type="InterPro" id="IPR009057">
    <property type="entry name" value="Homeodomain-like_sf"/>
</dbReference>
<dbReference type="AlphaFoldDB" id="A0A935MIK2"/>
<dbReference type="InterPro" id="IPR018060">
    <property type="entry name" value="HTH_AraC"/>
</dbReference>
<dbReference type="PROSITE" id="PS01124">
    <property type="entry name" value="HTH_ARAC_FAMILY_2"/>
    <property type="match status" value="1"/>
</dbReference>
<gene>
    <name evidence="5" type="ORF">IPI13_14260</name>
</gene>
<evidence type="ECO:0000259" key="4">
    <source>
        <dbReference type="PROSITE" id="PS01124"/>
    </source>
</evidence>
<dbReference type="Gene3D" id="1.10.10.60">
    <property type="entry name" value="Homeodomain-like"/>
    <property type="match status" value="1"/>
</dbReference>
<accession>A0A935MIK2</accession>
<dbReference type="InterPro" id="IPR050204">
    <property type="entry name" value="AraC_XylS_family_regulators"/>
</dbReference>